<evidence type="ECO:0008006" key="4">
    <source>
        <dbReference type="Google" id="ProtNLM"/>
    </source>
</evidence>
<evidence type="ECO:0000256" key="1">
    <source>
        <dbReference type="SAM" id="SignalP"/>
    </source>
</evidence>
<dbReference type="EMBL" id="JACICA010000006">
    <property type="protein sequence ID" value="MBB3702897.1"/>
    <property type="molecule type" value="Genomic_DNA"/>
</dbReference>
<keyword evidence="1" id="KW-0732">Signal</keyword>
<dbReference type="Gene3D" id="3.10.450.50">
    <property type="match status" value="1"/>
</dbReference>
<evidence type="ECO:0000313" key="3">
    <source>
        <dbReference type="Proteomes" id="UP000541425"/>
    </source>
</evidence>
<comment type="caution">
    <text evidence="2">The sequence shown here is derived from an EMBL/GenBank/DDBJ whole genome shotgun (WGS) entry which is preliminary data.</text>
</comment>
<protein>
    <recommendedName>
        <fullName evidence="4">DUF3828 domain-containing protein</fullName>
    </recommendedName>
</protein>
<sequence length="166" mass="18970">MKKVLLPICLALLTWTGSGSVLEAQAQSGPHKVVVAKKKATNKANTNEVRQFYKNFLKSYILGGKDVHSNPKFRAYLSEELIQKLHERFVSEYDDEDGMGLAVWLFRGGGQDPDDAEMLRTLSVQPAKDNWYVVKMTSRGKRDTLRVRIVKKNKRFLITDVENPDW</sequence>
<organism evidence="2 3">
    <name type="scientific">Alloprevotella rava</name>
    <dbReference type="NCBI Taxonomy" id="671218"/>
    <lineage>
        <taxon>Bacteria</taxon>
        <taxon>Pseudomonadati</taxon>
        <taxon>Bacteroidota</taxon>
        <taxon>Bacteroidia</taxon>
        <taxon>Bacteroidales</taxon>
        <taxon>Prevotellaceae</taxon>
        <taxon>Alloprevotella</taxon>
    </lineage>
</organism>
<reference evidence="2 3" key="1">
    <citation type="submission" date="2020-08" db="EMBL/GenBank/DDBJ databases">
        <title>Genomic Encyclopedia of Type Strains, Phase IV (KMG-IV): sequencing the most valuable type-strain genomes for metagenomic binning, comparative biology and taxonomic classification.</title>
        <authorList>
            <person name="Goeker M."/>
        </authorList>
    </citation>
    <scope>NUCLEOTIDE SEQUENCE [LARGE SCALE GENOMIC DNA]</scope>
    <source>
        <strain evidence="2 3">DSM 22548</strain>
    </source>
</reference>
<accession>A0A7W5UMU4</accession>
<proteinExistence type="predicted"/>
<dbReference type="AlphaFoldDB" id="A0A7W5UMU4"/>
<evidence type="ECO:0000313" key="2">
    <source>
        <dbReference type="EMBL" id="MBB3702897.1"/>
    </source>
</evidence>
<dbReference type="Proteomes" id="UP000541425">
    <property type="component" value="Unassembled WGS sequence"/>
</dbReference>
<name>A0A7W5UMU4_9BACT</name>
<dbReference type="RefSeq" id="WP_183696628.1">
    <property type="nucleotide sequence ID" value="NZ_JACICA010000006.1"/>
</dbReference>
<gene>
    <name evidence="2" type="ORF">FHS60_001370</name>
</gene>
<feature type="signal peptide" evidence="1">
    <location>
        <begin position="1"/>
        <end position="26"/>
    </location>
</feature>
<feature type="chain" id="PRO_5031548645" description="DUF3828 domain-containing protein" evidence="1">
    <location>
        <begin position="27"/>
        <end position="166"/>
    </location>
</feature>